<organism evidence="4 5">
    <name type="scientific">Aggregatibacter aphrophilus</name>
    <name type="common">Haemophilus aphrophilus</name>
    <dbReference type="NCBI Taxonomy" id="732"/>
    <lineage>
        <taxon>Bacteria</taxon>
        <taxon>Pseudomonadati</taxon>
        <taxon>Pseudomonadota</taxon>
        <taxon>Gammaproteobacteria</taxon>
        <taxon>Pasteurellales</taxon>
        <taxon>Pasteurellaceae</taxon>
        <taxon>Aggregatibacter</taxon>
    </lineage>
</organism>
<feature type="domain" description="Coenzyme Q-binding protein COQ10 START" evidence="3">
    <location>
        <begin position="10"/>
        <end position="135"/>
    </location>
</feature>
<evidence type="ECO:0000259" key="3">
    <source>
        <dbReference type="Pfam" id="PF03364"/>
    </source>
</evidence>
<dbReference type="GO" id="GO:0045333">
    <property type="term" value="P:cellular respiration"/>
    <property type="evidence" value="ECO:0007669"/>
    <property type="project" value="InterPro"/>
</dbReference>
<dbReference type="Pfam" id="PF03364">
    <property type="entry name" value="Polyketide_cyc"/>
    <property type="match status" value="1"/>
</dbReference>
<dbReference type="CDD" id="cd07813">
    <property type="entry name" value="COQ10p_like"/>
    <property type="match status" value="1"/>
</dbReference>
<sequence length="143" mass="16314">MTTVNQSALVAYSAAQIYQLVNNYERYPEFLPGCVGSRTLTKSAVQLTGELEISKAGIRQKFTTCNTMVENQSIKMQLVDGPFKFLQGEWRFVELDETSCQIQLYLEFEFSNPLVAFAFGQIFTHLTNKMIDAFKQRAKQIYG</sequence>
<dbReference type="SUPFAM" id="SSF55961">
    <property type="entry name" value="Bet v1-like"/>
    <property type="match status" value="1"/>
</dbReference>
<gene>
    <name evidence="4" type="primary">ratA</name>
    <name evidence="4" type="ORF">NCTC5908_00497</name>
</gene>
<dbReference type="GO" id="GO:0048039">
    <property type="term" value="F:ubiquinone binding"/>
    <property type="evidence" value="ECO:0007669"/>
    <property type="project" value="InterPro"/>
</dbReference>
<dbReference type="Gene3D" id="3.30.530.20">
    <property type="match status" value="1"/>
</dbReference>
<dbReference type="PANTHER" id="PTHR12901:SF10">
    <property type="entry name" value="COENZYME Q-BINDING PROTEIN COQ10, MITOCHONDRIAL"/>
    <property type="match status" value="1"/>
</dbReference>
<proteinExistence type="inferred from homology"/>
<dbReference type="PANTHER" id="PTHR12901">
    <property type="entry name" value="SPERM PROTEIN HOMOLOG"/>
    <property type="match status" value="1"/>
</dbReference>
<dbReference type="InterPro" id="IPR044996">
    <property type="entry name" value="COQ10-like"/>
</dbReference>
<name>A0A336N6Q9_AGGAP</name>
<reference evidence="4 5" key="1">
    <citation type="submission" date="2018-06" db="EMBL/GenBank/DDBJ databases">
        <authorList>
            <consortium name="Pathogen Informatics"/>
            <person name="Doyle S."/>
        </authorList>
    </citation>
    <scope>NUCLEOTIDE SEQUENCE [LARGE SCALE GENOMIC DNA]</scope>
    <source>
        <strain evidence="4 5">NCTC5908</strain>
    </source>
</reference>
<dbReference type="InterPro" id="IPR023393">
    <property type="entry name" value="START-like_dom_sf"/>
</dbReference>
<dbReference type="RefSeq" id="WP_032995333.1">
    <property type="nucleotide sequence ID" value="NZ_LS483485.1"/>
</dbReference>
<evidence type="ECO:0000256" key="1">
    <source>
        <dbReference type="ARBA" id="ARBA00008918"/>
    </source>
</evidence>
<dbReference type="STRING" id="732.ADJ80_11015"/>
<protein>
    <submittedName>
        <fullName evidence="4">Ribosome association toxin RatA</fullName>
    </submittedName>
</protein>
<evidence type="ECO:0000313" key="4">
    <source>
        <dbReference type="EMBL" id="SSY93699.1"/>
    </source>
</evidence>
<evidence type="ECO:0000256" key="2">
    <source>
        <dbReference type="ARBA" id="ARBA00022649"/>
    </source>
</evidence>
<keyword evidence="2" id="KW-1277">Toxin-antitoxin system</keyword>
<dbReference type="AlphaFoldDB" id="A0A336N6Q9"/>
<comment type="similarity">
    <text evidence="1">Belongs to the ribosome association toxin RatA family.</text>
</comment>
<dbReference type="Proteomes" id="UP000253728">
    <property type="component" value="Unassembled WGS sequence"/>
</dbReference>
<evidence type="ECO:0000313" key="5">
    <source>
        <dbReference type="Proteomes" id="UP000253728"/>
    </source>
</evidence>
<accession>A0A336N6Q9</accession>
<dbReference type="GeneID" id="49636551"/>
<dbReference type="EMBL" id="UFSP01000001">
    <property type="protein sequence ID" value="SSY93699.1"/>
    <property type="molecule type" value="Genomic_DNA"/>
</dbReference>
<dbReference type="InterPro" id="IPR005031">
    <property type="entry name" value="COQ10_START"/>
</dbReference>